<dbReference type="Pfam" id="PF12666">
    <property type="entry name" value="PrgI"/>
    <property type="match status" value="1"/>
</dbReference>
<gene>
    <name evidence="2" type="ORF">A3I41_01295</name>
</gene>
<feature type="transmembrane region" description="Helical" evidence="1">
    <location>
        <begin position="45"/>
        <end position="64"/>
    </location>
</feature>
<dbReference type="EMBL" id="MGEQ01000010">
    <property type="protein sequence ID" value="OGL86190.1"/>
    <property type="molecule type" value="Genomic_DNA"/>
</dbReference>
<evidence type="ECO:0000313" key="2">
    <source>
        <dbReference type="EMBL" id="OGL86190.1"/>
    </source>
</evidence>
<protein>
    <recommendedName>
        <fullName evidence="4">PrgI family protein</fullName>
    </recommendedName>
</protein>
<keyword evidence="1" id="KW-0472">Membrane</keyword>
<comment type="caution">
    <text evidence="2">The sequence shown here is derived from an EMBL/GenBank/DDBJ whole genome shotgun (WGS) entry which is preliminary data.</text>
</comment>
<evidence type="ECO:0000256" key="1">
    <source>
        <dbReference type="SAM" id="Phobius"/>
    </source>
</evidence>
<organism evidence="2 3">
    <name type="scientific">Candidatus Uhrbacteria bacterium RIFCSPLOWO2_02_FULL_48_18</name>
    <dbReference type="NCBI Taxonomy" id="1802408"/>
    <lineage>
        <taxon>Bacteria</taxon>
        <taxon>Candidatus Uhriibacteriota</taxon>
    </lineage>
</organism>
<accession>A0A1F7V6Q1</accession>
<evidence type="ECO:0000313" key="3">
    <source>
        <dbReference type="Proteomes" id="UP000176593"/>
    </source>
</evidence>
<evidence type="ECO:0008006" key="4">
    <source>
        <dbReference type="Google" id="ProtNLM"/>
    </source>
</evidence>
<feature type="transmembrane region" description="Helical" evidence="1">
    <location>
        <begin position="21"/>
        <end position="39"/>
    </location>
</feature>
<dbReference type="Proteomes" id="UP000176593">
    <property type="component" value="Unassembled WGS sequence"/>
</dbReference>
<reference evidence="2 3" key="1">
    <citation type="journal article" date="2016" name="Nat. Commun.">
        <title>Thousands of microbial genomes shed light on interconnected biogeochemical processes in an aquifer system.</title>
        <authorList>
            <person name="Anantharaman K."/>
            <person name="Brown C.T."/>
            <person name="Hug L.A."/>
            <person name="Sharon I."/>
            <person name="Castelle C.J."/>
            <person name="Probst A.J."/>
            <person name="Thomas B.C."/>
            <person name="Singh A."/>
            <person name="Wilkins M.J."/>
            <person name="Karaoz U."/>
            <person name="Brodie E.L."/>
            <person name="Williams K.H."/>
            <person name="Hubbard S.S."/>
            <person name="Banfield J.F."/>
        </authorList>
    </citation>
    <scope>NUCLEOTIDE SEQUENCE [LARGE SCALE GENOMIC DNA]</scope>
</reference>
<dbReference type="AlphaFoldDB" id="A0A1F7V6Q1"/>
<proteinExistence type="predicted"/>
<dbReference type="InterPro" id="IPR024414">
    <property type="entry name" value="Uncharacterised_PrgI"/>
</dbReference>
<keyword evidence="1" id="KW-1133">Transmembrane helix</keyword>
<sequence length="143" mass="16232">MPEQYVVPQFIDSEDKIFGPVTARQFIILMVVALMEFLLFKLLSFVFFLLIGIPFLALGGTIAFTKINGQPFHFFILNAVQTFKKPGLRVWDKTVTDTQLRDYMAKAPPLVLTRFEHKAYAGTSRIEELALVVNTGGVYKPEE</sequence>
<keyword evidence="1" id="KW-0812">Transmembrane</keyword>
<name>A0A1F7V6Q1_9BACT</name>